<dbReference type="PANTHER" id="PTHR39431">
    <property type="entry name" value="FRPA/C-RELATED PROTEIN"/>
    <property type="match status" value="1"/>
</dbReference>
<proteinExistence type="predicted"/>
<dbReference type="RefSeq" id="WP_054063163.1">
    <property type="nucleotide sequence ID" value="NZ_JSYZ01000010.1"/>
</dbReference>
<dbReference type="PANTHER" id="PTHR39431:SF1">
    <property type="entry name" value="FRPA_C-RELATED PROTEIN"/>
    <property type="match status" value="1"/>
</dbReference>
<dbReference type="OrthoDB" id="1676884at2"/>
<protein>
    <submittedName>
        <fullName evidence="1">Uncharacterized protein</fullName>
    </submittedName>
</protein>
<reference evidence="1 2" key="1">
    <citation type="journal article" date="2015" name="PLoS ONE">
        <title>Rice-Infecting Pseudomonas Genomes Are Highly Accessorized and Harbor Multiple Putative Virulence Mechanisms to Cause Sheath Brown Rot.</title>
        <authorList>
            <person name="Quibod I.L."/>
            <person name="Grande G."/>
            <person name="Oreiro E.G."/>
            <person name="Borja F.N."/>
            <person name="Dossa G.S."/>
            <person name="Mauleon R."/>
            <person name="Cruz C.V."/>
            <person name="Oliva R."/>
        </authorList>
    </citation>
    <scope>NUCLEOTIDE SEQUENCE [LARGE SCALE GENOMIC DNA]</scope>
    <source>
        <strain evidence="1 2">IRRI 6609</strain>
    </source>
</reference>
<gene>
    <name evidence="1" type="ORF">PF66_03154</name>
</gene>
<dbReference type="STRING" id="50340.PF66_03154"/>
<accession>A0A0M9GGD3</accession>
<keyword evidence="2" id="KW-1185">Reference proteome</keyword>
<dbReference type="EMBL" id="JSYZ01000010">
    <property type="protein sequence ID" value="KPA90346.1"/>
    <property type="molecule type" value="Genomic_DNA"/>
</dbReference>
<name>A0A0M9GGD3_9PSED</name>
<evidence type="ECO:0000313" key="1">
    <source>
        <dbReference type="EMBL" id="KPA90346.1"/>
    </source>
</evidence>
<evidence type="ECO:0000313" key="2">
    <source>
        <dbReference type="Proteomes" id="UP000037931"/>
    </source>
</evidence>
<dbReference type="PATRIC" id="fig|50340.43.peg.449"/>
<sequence>MAFTAKEIEQAKLISDLVTAMGNSLKNNGNPKLKALGEALANSGDIGGILSDFASMAESTEDIASVLDSAAKVSAGMLGTVAGVAALEALITMSVPFALGIGALTTVYPIVGTLALGGFLYGAGWAGSKAAEGIYGLSKLAASDWSKQAARTVYTFMKLNPASLPENFDINRPPVLELDVTYVNGHYDGYNIEEGTQRFIDNYQRGLDRGFLQQAQNQINNFNFSLSSLIKPGDDFLHYDKNGLLQWNGGYNALQDYAFNRGGLDLSGSDSWQSAFNEKLTNLVDSARNMEEFINNNYGRANEALAGQASALADRAGETSSIIQDALAELTPLAFDLSGNGIGTRSIFDGIKGFEFIPGEKGAYHGWLDANSGFLALDRNGNGTIDDGTELFGGPTEDGFTALRRLDSNGDGHIDASDELFEKLLVWQDTNQNAISDEGELKTLRDAGIKSISLNDVESTHRPDMNGNTIKWISEYTLESGETREIADVYFSYSKPASAVSDKPTTNSSIDPVVEQQTQMLISSMAAFSPSAGGEALQSTNPSEPLNVQLAVI</sequence>
<organism evidence="1 2">
    <name type="scientific">Pseudomonas asplenii</name>
    <dbReference type="NCBI Taxonomy" id="53407"/>
    <lineage>
        <taxon>Bacteria</taxon>
        <taxon>Pseudomonadati</taxon>
        <taxon>Pseudomonadota</taxon>
        <taxon>Gammaproteobacteria</taxon>
        <taxon>Pseudomonadales</taxon>
        <taxon>Pseudomonadaceae</taxon>
        <taxon>Pseudomonas</taxon>
    </lineage>
</organism>
<dbReference type="Proteomes" id="UP000037931">
    <property type="component" value="Unassembled WGS sequence"/>
</dbReference>
<comment type="caution">
    <text evidence="1">The sequence shown here is derived from an EMBL/GenBank/DDBJ whole genome shotgun (WGS) entry which is preliminary data.</text>
</comment>
<dbReference type="AlphaFoldDB" id="A0A0M9GGD3"/>